<protein>
    <submittedName>
        <fullName evidence="8">Uncharacterized protein At5g49945</fullName>
    </submittedName>
</protein>
<evidence type="ECO:0000256" key="5">
    <source>
        <dbReference type="SAM" id="MobiDB-lite"/>
    </source>
</evidence>
<feature type="region of interest" description="Disordered" evidence="5">
    <location>
        <begin position="418"/>
        <end position="461"/>
    </location>
</feature>
<comment type="subcellular location">
    <subcellularLocation>
        <location evidence="1">Membrane</location>
        <topology evidence="1">Single-pass membrane protein</topology>
    </subcellularLocation>
</comment>
<dbReference type="GO" id="GO:0016020">
    <property type="term" value="C:membrane"/>
    <property type="evidence" value="ECO:0007669"/>
    <property type="project" value="UniProtKB-SubCell"/>
</dbReference>
<evidence type="ECO:0000256" key="3">
    <source>
        <dbReference type="ARBA" id="ARBA00022989"/>
    </source>
</evidence>
<accession>A0AB40AQE7</accession>
<evidence type="ECO:0000256" key="6">
    <source>
        <dbReference type="SAM" id="SignalP"/>
    </source>
</evidence>
<organism evidence="7 8">
    <name type="scientific">Dioscorea cayennensis subsp. rotundata</name>
    <name type="common">White Guinea yam</name>
    <name type="synonym">Dioscorea rotundata</name>
    <dbReference type="NCBI Taxonomy" id="55577"/>
    <lineage>
        <taxon>Eukaryota</taxon>
        <taxon>Viridiplantae</taxon>
        <taxon>Streptophyta</taxon>
        <taxon>Embryophyta</taxon>
        <taxon>Tracheophyta</taxon>
        <taxon>Spermatophyta</taxon>
        <taxon>Magnoliopsida</taxon>
        <taxon>Liliopsida</taxon>
        <taxon>Dioscoreales</taxon>
        <taxon>Dioscoreaceae</taxon>
        <taxon>Dioscorea</taxon>
    </lineage>
</organism>
<proteinExistence type="predicted"/>
<feature type="signal peptide" evidence="6">
    <location>
        <begin position="1"/>
        <end position="23"/>
    </location>
</feature>
<keyword evidence="2" id="KW-0812">Transmembrane</keyword>
<dbReference type="GO" id="GO:0005509">
    <property type="term" value="F:calcium ion binding"/>
    <property type="evidence" value="ECO:0007669"/>
    <property type="project" value="InterPro"/>
</dbReference>
<name>A0AB40AQE7_DIOCR</name>
<feature type="compositionally biased region" description="Basic and acidic residues" evidence="5">
    <location>
        <begin position="418"/>
        <end position="446"/>
    </location>
</feature>
<evidence type="ECO:0000313" key="8">
    <source>
        <dbReference type="RefSeq" id="XP_039117142.1"/>
    </source>
</evidence>
<dbReference type="Pfam" id="PF07946">
    <property type="entry name" value="CCDC47"/>
    <property type="match status" value="1"/>
</dbReference>
<feature type="region of interest" description="Disordered" evidence="5">
    <location>
        <begin position="39"/>
        <end position="85"/>
    </location>
</feature>
<dbReference type="GO" id="GO:0005783">
    <property type="term" value="C:endoplasmic reticulum"/>
    <property type="evidence" value="ECO:0007669"/>
    <property type="project" value="InterPro"/>
</dbReference>
<feature type="compositionally biased region" description="Pro residues" evidence="5">
    <location>
        <begin position="69"/>
        <end position="80"/>
    </location>
</feature>
<evidence type="ECO:0000313" key="7">
    <source>
        <dbReference type="Proteomes" id="UP001515500"/>
    </source>
</evidence>
<feature type="region of interest" description="Disordered" evidence="5">
    <location>
        <begin position="98"/>
        <end position="128"/>
    </location>
</feature>
<dbReference type="PANTHER" id="PTHR12883">
    <property type="entry name" value="ADIPOCYTE-SPECIFIC PROTEIN 4-RELATED"/>
    <property type="match status" value="1"/>
</dbReference>
<dbReference type="PANTHER" id="PTHR12883:SF0">
    <property type="entry name" value="PAT COMPLEX SUBUNIT CCDC47"/>
    <property type="match status" value="1"/>
</dbReference>
<keyword evidence="6" id="KW-0732">Signal</keyword>
<dbReference type="InterPro" id="IPR012879">
    <property type="entry name" value="CCDC47"/>
</dbReference>
<feature type="chain" id="PRO_5044327869" evidence="6">
    <location>
        <begin position="24"/>
        <end position="461"/>
    </location>
</feature>
<evidence type="ECO:0000256" key="2">
    <source>
        <dbReference type="ARBA" id="ARBA00022692"/>
    </source>
</evidence>
<dbReference type="GeneID" id="120252985"/>
<sequence length="461" mass="51572">MARASPLLLLLLLLLAVVAGAIAASPHFEGFDSDDLLDDDLSDSDSEPFIPVSSPISSPSVSVSSSDPPESPDPLPPPASPLATDFWDEDEFEGIPIPRTEQQQRDPEPDPVPTPPSDETAAPKPTPRNLRSYTMEIVCISFLIAFAINYFTGKRENELIALTWASHFATEDSIFEKNFSLLGAGEGKDAPLLLKEGQSIFKFWASGRRYCKGLLATMDLRSRHDLISRIWELVFVKKDVITFEVMMNDEAMDNVVMAVARRKTAKAMHKEVRDLQRFATVMGSSPAGRKWVAEELAVVTESKEVAADLITDVVLDQVLGEKAFEKFGKGFISLHFSDHYSGSHKKMLVLKFALPDAKNMADMTRLVALVPYYIDVVGRYKLSSQARTKTDAARAKVAQEIYRELQNVRQEALQKKKAEKKKQLEEAETKLSAESVRKKEEKDRARQLKKSMPRVKMMRSH</sequence>
<dbReference type="RefSeq" id="XP_039117142.1">
    <property type="nucleotide sequence ID" value="XM_039261208.1"/>
</dbReference>
<dbReference type="Proteomes" id="UP001515500">
    <property type="component" value="Chromosome 25"/>
</dbReference>
<keyword evidence="4" id="KW-0472">Membrane</keyword>
<feature type="compositionally biased region" description="Basic residues" evidence="5">
    <location>
        <begin position="447"/>
        <end position="461"/>
    </location>
</feature>
<keyword evidence="3" id="KW-1133">Transmembrane helix</keyword>
<evidence type="ECO:0000256" key="1">
    <source>
        <dbReference type="ARBA" id="ARBA00004167"/>
    </source>
</evidence>
<dbReference type="AlphaFoldDB" id="A0AB40AQE7"/>
<reference evidence="8" key="1">
    <citation type="submission" date="2025-08" db="UniProtKB">
        <authorList>
            <consortium name="RefSeq"/>
        </authorList>
    </citation>
    <scope>IDENTIFICATION</scope>
</reference>
<dbReference type="GO" id="GO:0032469">
    <property type="term" value="P:endoplasmic reticulum calcium ion homeostasis"/>
    <property type="evidence" value="ECO:0007669"/>
    <property type="project" value="InterPro"/>
</dbReference>
<gene>
    <name evidence="8" type="primary">LOC120252985</name>
</gene>
<evidence type="ECO:0000256" key="4">
    <source>
        <dbReference type="ARBA" id="ARBA00023136"/>
    </source>
</evidence>
<feature type="compositionally biased region" description="Low complexity" evidence="5">
    <location>
        <begin position="47"/>
        <end position="68"/>
    </location>
</feature>
<keyword evidence="7" id="KW-1185">Reference proteome</keyword>